<dbReference type="Proteomes" id="UP000183567">
    <property type="component" value="Unassembled WGS sequence"/>
</dbReference>
<gene>
    <name evidence="2" type="ORF">AZE42_13855</name>
</gene>
<evidence type="ECO:0000313" key="2">
    <source>
        <dbReference type="EMBL" id="OJA19191.1"/>
    </source>
</evidence>
<accession>A0A1J8QEV5</accession>
<keyword evidence="3" id="KW-1185">Reference proteome</keyword>
<protein>
    <submittedName>
        <fullName evidence="2">Uncharacterized protein</fullName>
    </submittedName>
</protein>
<evidence type="ECO:0000313" key="3">
    <source>
        <dbReference type="Proteomes" id="UP000183567"/>
    </source>
</evidence>
<sequence>MGEVHWRYNWKTFRRSTPLCLQSSSQHEFTSLGRKAREARDLRGQACSRRRVHQRPSDLPRCK</sequence>
<evidence type="ECO:0000256" key="1">
    <source>
        <dbReference type="SAM" id="MobiDB-lite"/>
    </source>
</evidence>
<organism evidence="2 3">
    <name type="scientific">Rhizopogon vesiculosus</name>
    <dbReference type="NCBI Taxonomy" id="180088"/>
    <lineage>
        <taxon>Eukaryota</taxon>
        <taxon>Fungi</taxon>
        <taxon>Dikarya</taxon>
        <taxon>Basidiomycota</taxon>
        <taxon>Agaricomycotina</taxon>
        <taxon>Agaricomycetes</taxon>
        <taxon>Agaricomycetidae</taxon>
        <taxon>Boletales</taxon>
        <taxon>Suillineae</taxon>
        <taxon>Rhizopogonaceae</taxon>
        <taxon>Rhizopogon</taxon>
    </lineage>
</organism>
<proteinExistence type="predicted"/>
<name>A0A1J8QEV5_9AGAM</name>
<dbReference type="EMBL" id="LVVM01001131">
    <property type="protein sequence ID" value="OJA19191.1"/>
    <property type="molecule type" value="Genomic_DNA"/>
</dbReference>
<dbReference type="AlphaFoldDB" id="A0A1J8QEV5"/>
<feature type="region of interest" description="Disordered" evidence="1">
    <location>
        <begin position="40"/>
        <end position="63"/>
    </location>
</feature>
<comment type="caution">
    <text evidence="2">The sequence shown here is derived from an EMBL/GenBank/DDBJ whole genome shotgun (WGS) entry which is preliminary data.</text>
</comment>
<reference evidence="2 3" key="1">
    <citation type="submission" date="2016-03" db="EMBL/GenBank/DDBJ databases">
        <title>Comparative genomics of the ectomycorrhizal sister species Rhizopogon vinicolor and Rhizopogon vesiculosus (Basidiomycota: Boletales) reveals a divergence of the mating type B locus.</title>
        <authorList>
            <person name="Mujic A.B."/>
            <person name="Kuo A."/>
            <person name="Tritt A."/>
            <person name="Lipzen A."/>
            <person name="Chen C."/>
            <person name="Johnson J."/>
            <person name="Sharma A."/>
            <person name="Barry K."/>
            <person name="Grigoriev I.V."/>
            <person name="Spatafora J.W."/>
        </authorList>
    </citation>
    <scope>NUCLEOTIDE SEQUENCE [LARGE SCALE GENOMIC DNA]</scope>
    <source>
        <strain evidence="2 3">AM-OR11-056</strain>
    </source>
</reference>